<dbReference type="FunFam" id="1.10.10.10:FF:000001">
    <property type="entry name" value="LysR family transcriptional regulator"/>
    <property type="match status" value="1"/>
</dbReference>
<dbReference type="GO" id="GO:0003700">
    <property type="term" value="F:DNA-binding transcription factor activity"/>
    <property type="evidence" value="ECO:0007669"/>
    <property type="project" value="InterPro"/>
</dbReference>
<proteinExistence type="inferred from homology"/>
<dbReference type="InterPro" id="IPR036390">
    <property type="entry name" value="WH_DNA-bd_sf"/>
</dbReference>
<accession>A0A7X3FZ30</accession>
<comment type="caution">
    <text evidence="6">The sequence shown here is derived from an EMBL/GenBank/DDBJ whole genome shotgun (WGS) entry which is preliminary data.</text>
</comment>
<evidence type="ECO:0000256" key="2">
    <source>
        <dbReference type="ARBA" id="ARBA00023015"/>
    </source>
</evidence>
<dbReference type="AlphaFoldDB" id="A0A7X3FZ30"/>
<dbReference type="Pfam" id="PF03466">
    <property type="entry name" value="LysR_substrate"/>
    <property type="match status" value="1"/>
</dbReference>
<evidence type="ECO:0000259" key="5">
    <source>
        <dbReference type="PROSITE" id="PS50931"/>
    </source>
</evidence>
<reference evidence="6 7" key="1">
    <citation type="submission" date="2019-12" db="EMBL/GenBank/DDBJ databases">
        <authorList>
            <person name="Li C."/>
            <person name="Zhao J."/>
        </authorList>
    </citation>
    <scope>NUCLEOTIDE SEQUENCE [LARGE SCALE GENOMIC DNA]</scope>
    <source>
        <strain evidence="6 7">NEAU-DD11</strain>
    </source>
</reference>
<dbReference type="Proteomes" id="UP000443353">
    <property type="component" value="Unassembled WGS sequence"/>
</dbReference>
<evidence type="ECO:0000256" key="3">
    <source>
        <dbReference type="ARBA" id="ARBA00023125"/>
    </source>
</evidence>
<dbReference type="PROSITE" id="PS50931">
    <property type="entry name" value="HTH_LYSR"/>
    <property type="match status" value="1"/>
</dbReference>
<dbReference type="Gene3D" id="3.40.190.290">
    <property type="match status" value="1"/>
</dbReference>
<dbReference type="FunFam" id="3.40.190.290:FF:000012">
    <property type="entry name" value="Transcriptional regulator, LysR family"/>
    <property type="match status" value="1"/>
</dbReference>
<dbReference type="EMBL" id="WSES01000003">
    <property type="protein sequence ID" value="MVW60653.1"/>
    <property type="molecule type" value="Genomic_DNA"/>
</dbReference>
<feature type="domain" description="HTH lysR-type" evidence="5">
    <location>
        <begin position="4"/>
        <end position="61"/>
    </location>
</feature>
<dbReference type="SUPFAM" id="SSF53850">
    <property type="entry name" value="Periplasmic binding protein-like II"/>
    <property type="match status" value="1"/>
</dbReference>
<organism evidence="6 7">
    <name type="scientific">Massilia cellulosiltytica</name>
    <dbReference type="NCBI Taxonomy" id="2683234"/>
    <lineage>
        <taxon>Bacteria</taxon>
        <taxon>Pseudomonadati</taxon>
        <taxon>Pseudomonadota</taxon>
        <taxon>Betaproteobacteria</taxon>
        <taxon>Burkholderiales</taxon>
        <taxon>Oxalobacteraceae</taxon>
        <taxon>Telluria group</taxon>
        <taxon>Massilia</taxon>
    </lineage>
</organism>
<dbReference type="InterPro" id="IPR036388">
    <property type="entry name" value="WH-like_DNA-bd_sf"/>
</dbReference>
<keyword evidence="4" id="KW-0804">Transcription</keyword>
<dbReference type="PRINTS" id="PR00039">
    <property type="entry name" value="HTHLYSR"/>
</dbReference>
<keyword evidence="7" id="KW-1185">Reference proteome</keyword>
<keyword evidence="3" id="KW-0238">DNA-binding</keyword>
<dbReference type="GO" id="GO:0043565">
    <property type="term" value="F:sequence-specific DNA binding"/>
    <property type="evidence" value="ECO:0007669"/>
    <property type="project" value="TreeGrafter"/>
</dbReference>
<gene>
    <name evidence="6" type="ORF">GPY61_12010</name>
</gene>
<evidence type="ECO:0000256" key="1">
    <source>
        <dbReference type="ARBA" id="ARBA00009437"/>
    </source>
</evidence>
<dbReference type="RefSeq" id="WP_160408762.1">
    <property type="nucleotide sequence ID" value="NZ_WSES01000003.1"/>
</dbReference>
<dbReference type="GO" id="GO:0006351">
    <property type="term" value="P:DNA-templated transcription"/>
    <property type="evidence" value="ECO:0007669"/>
    <property type="project" value="TreeGrafter"/>
</dbReference>
<dbReference type="PANTHER" id="PTHR30537">
    <property type="entry name" value="HTH-TYPE TRANSCRIPTIONAL REGULATOR"/>
    <property type="match status" value="1"/>
</dbReference>
<dbReference type="InterPro" id="IPR005119">
    <property type="entry name" value="LysR_subst-bd"/>
</dbReference>
<sequence>MERINLNNVAAFVVVARERSFTRAAAQLGLSQSSLSHTISALETKLGMRLLTRTTRGVSPTEAGERLLATVGPYCEGIESELASLSEERDKPAGTIRISSHDHAVRTILWPKLSILLPVYPDLKVEFSIHYGLIDIVAERLDAGVRVGDQVAKDMIAMRISPDFNMTVVGSPSYFAAREVPVVPQDLTEHSCINLRLPTHGGLYAWEFEKEGQELSVRVQGQVILNTSPEIVTAALEGYGLAYIPQDVADQHIEAGHLVQVLEDWRPTYPGYHLYYPSRRNASPAFLLVLDALRLKA</sequence>
<dbReference type="Pfam" id="PF00126">
    <property type="entry name" value="HTH_1"/>
    <property type="match status" value="1"/>
</dbReference>
<dbReference type="InterPro" id="IPR058163">
    <property type="entry name" value="LysR-type_TF_proteobact-type"/>
</dbReference>
<comment type="similarity">
    <text evidence="1">Belongs to the LysR transcriptional regulatory family.</text>
</comment>
<evidence type="ECO:0000313" key="7">
    <source>
        <dbReference type="Proteomes" id="UP000443353"/>
    </source>
</evidence>
<dbReference type="CDD" id="cd08474">
    <property type="entry name" value="PBP2_CrgA_like_5"/>
    <property type="match status" value="1"/>
</dbReference>
<keyword evidence="2" id="KW-0805">Transcription regulation</keyword>
<evidence type="ECO:0000256" key="4">
    <source>
        <dbReference type="ARBA" id="ARBA00023163"/>
    </source>
</evidence>
<dbReference type="PANTHER" id="PTHR30537:SF1">
    <property type="entry name" value="HTH-TYPE TRANSCRIPTIONAL REGULATOR PGRR"/>
    <property type="match status" value="1"/>
</dbReference>
<evidence type="ECO:0000313" key="6">
    <source>
        <dbReference type="EMBL" id="MVW60653.1"/>
    </source>
</evidence>
<dbReference type="InterPro" id="IPR000847">
    <property type="entry name" value="LysR_HTH_N"/>
</dbReference>
<dbReference type="SUPFAM" id="SSF46785">
    <property type="entry name" value="Winged helix' DNA-binding domain"/>
    <property type="match status" value="1"/>
</dbReference>
<dbReference type="Gene3D" id="1.10.10.10">
    <property type="entry name" value="Winged helix-like DNA-binding domain superfamily/Winged helix DNA-binding domain"/>
    <property type="match status" value="1"/>
</dbReference>
<name>A0A7X3FZ30_9BURK</name>
<protein>
    <submittedName>
        <fullName evidence="6">LysR family transcriptional regulator</fullName>
    </submittedName>
</protein>